<proteinExistence type="predicted"/>
<accession>A0ABV7UC85</accession>
<organism evidence="1 2">
    <name type="scientific">Camelimonas fluminis</name>
    <dbReference type="NCBI Taxonomy" id="1576911"/>
    <lineage>
        <taxon>Bacteria</taxon>
        <taxon>Pseudomonadati</taxon>
        <taxon>Pseudomonadota</taxon>
        <taxon>Alphaproteobacteria</taxon>
        <taxon>Hyphomicrobiales</taxon>
        <taxon>Chelatococcaceae</taxon>
        <taxon>Camelimonas</taxon>
    </lineage>
</organism>
<reference evidence="2" key="1">
    <citation type="journal article" date="2019" name="Int. J. Syst. Evol. Microbiol.">
        <title>The Global Catalogue of Microorganisms (GCM) 10K type strain sequencing project: providing services to taxonomists for standard genome sequencing and annotation.</title>
        <authorList>
            <consortium name="The Broad Institute Genomics Platform"/>
            <consortium name="The Broad Institute Genome Sequencing Center for Infectious Disease"/>
            <person name="Wu L."/>
            <person name="Ma J."/>
        </authorList>
    </citation>
    <scope>NUCLEOTIDE SEQUENCE [LARGE SCALE GENOMIC DNA]</scope>
    <source>
        <strain evidence="2">KCTC 42282</strain>
    </source>
</reference>
<evidence type="ECO:0000313" key="1">
    <source>
        <dbReference type="EMBL" id="MFC3636096.1"/>
    </source>
</evidence>
<sequence length="211" mass="23993">MSHHPIEVPSWPTRKLKQAYHVGTMNPADKRRGSQEGAGLSISKHPDAWRQIAPGFVSGDDWVVRPQEAAHFLDIHKLKQPHRAVIETWGIEKGLTEMAPIFELTYFDDEFEQDFTCLFTNEQDAIAESDECGCQVTPVQGLVATDALKAISLNDCEPVMVHDMLTIAYAELALHLTGCWWTDRLDIERLSAPRGVFFQTQIHRWSTERRP</sequence>
<name>A0ABV7UC85_9HYPH</name>
<dbReference type="Proteomes" id="UP001595704">
    <property type="component" value="Unassembled WGS sequence"/>
</dbReference>
<dbReference type="EMBL" id="JBHRYC010000018">
    <property type="protein sequence ID" value="MFC3636096.1"/>
    <property type="molecule type" value="Genomic_DNA"/>
</dbReference>
<protein>
    <submittedName>
        <fullName evidence="1">Uncharacterized protein</fullName>
    </submittedName>
</protein>
<keyword evidence="2" id="KW-1185">Reference proteome</keyword>
<gene>
    <name evidence="1" type="ORF">ACFONL_01665</name>
</gene>
<comment type="caution">
    <text evidence="1">The sequence shown here is derived from an EMBL/GenBank/DDBJ whole genome shotgun (WGS) entry which is preliminary data.</text>
</comment>
<evidence type="ECO:0000313" key="2">
    <source>
        <dbReference type="Proteomes" id="UP001595704"/>
    </source>
</evidence>
<dbReference type="RefSeq" id="WP_191320836.1">
    <property type="nucleotide sequence ID" value="NZ_BNCG01000026.1"/>
</dbReference>